<dbReference type="InterPro" id="IPR029069">
    <property type="entry name" value="HotDog_dom_sf"/>
</dbReference>
<dbReference type="PANTHER" id="PTHR47260:SF3">
    <property type="entry name" value="THIOESTERASE FAMILY PROTEIN (AFU_ORTHOLOGUE AFUA_7G03960)"/>
    <property type="match status" value="1"/>
</dbReference>
<feature type="domain" description="Thioesterase" evidence="1">
    <location>
        <begin position="131"/>
        <end position="211"/>
    </location>
</feature>
<dbReference type="Proteomes" id="UP001610563">
    <property type="component" value="Unassembled WGS sequence"/>
</dbReference>
<dbReference type="Pfam" id="PF03061">
    <property type="entry name" value="4HBT"/>
    <property type="match status" value="1"/>
</dbReference>
<comment type="caution">
    <text evidence="2">The sequence shown here is derived from an EMBL/GenBank/DDBJ whole genome shotgun (WGS) entry which is preliminary data.</text>
</comment>
<protein>
    <submittedName>
        <fullName evidence="2">HotDog domain-containing protein</fullName>
    </submittedName>
</protein>
<evidence type="ECO:0000313" key="2">
    <source>
        <dbReference type="EMBL" id="KAL2784872.1"/>
    </source>
</evidence>
<organism evidence="2 3">
    <name type="scientific">Aspergillus keveii</name>
    <dbReference type="NCBI Taxonomy" id="714993"/>
    <lineage>
        <taxon>Eukaryota</taxon>
        <taxon>Fungi</taxon>
        <taxon>Dikarya</taxon>
        <taxon>Ascomycota</taxon>
        <taxon>Pezizomycotina</taxon>
        <taxon>Eurotiomycetes</taxon>
        <taxon>Eurotiomycetidae</taxon>
        <taxon>Eurotiales</taxon>
        <taxon>Aspergillaceae</taxon>
        <taxon>Aspergillus</taxon>
        <taxon>Aspergillus subgen. Nidulantes</taxon>
    </lineage>
</organism>
<dbReference type="InterPro" id="IPR052061">
    <property type="entry name" value="PTE-AB_protein"/>
</dbReference>
<gene>
    <name evidence="2" type="ORF">BJX66DRAFT_329665</name>
</gene>
<name>A0ABR4FPA8_9EURO</name>
<dbReference type="InterPro" id="IPR006683">
    <property type="entry name" value="Thioestr_dom"/>
</dbReference>
<proteinExistence type="predicted"/>
<accession>A0ABR4FPA8</accession>
<sequence length="228" mass="25365">MPPTRLNHTRVSGYQAFINQVPVPESDLAFFATKPCARPYLNSSSAYRPVPFIARYEKHDTSDRFFSKTTNTSSTIKHLLAVTRKDEDWAQRARDALTTEETEERNPQTHGDEPDMVVFLHLDSDINGFRGTAHGGVLAAILDEVIGTAIIGYQQSVSVMGGGESRLYTAYLNLTYRAPVETPGTVLIKTWLVRREGRKWFTAAQLLGEDGGIRTEASGMWVAKEGNL</sequence>
<dbReference type="CDD" id="cd03443">
    <property type="entry name" value="PaaI_thioesterase"/>
    <property type="match status" value="1"/>
</dbReference>
<evidence type="ECO:0000259" key="1">
    <source>
        <dbReference type="Pfam" id="PF03061"/>
    </source>
</evidence>
<evidence type="ECO:0000313" key="3">
    <source>
        <dbReference type="Proteomes" id="UP001610563"/>
    </source>
</evidence>
<dbReference type="SUPFAM" id="SSF54637">
    <property type="entry name" value="Thioesterase/thiol ester dehydrase-isomerase"/>
    <property type="match status" value="1"/>
</dbReference>
<dbReference type="EMBL" id="JBFTWV010000163">
    <property type="protein sequence ID" value="KAL2784872.1"/>
    <property type="molecule type" value="Genomic_DNA"/>
</dbReference>
<keyword evidence="3" id="KW-1185">Reference proteome</keyword>
<dbReference type="Gene3D" id="3.10.129.10">
    <property type="entry name" value="Hotdog Thioesterase"/>
    <property type="match status" value="1"/>
</dbReference>
<reference evidence="2 3" key="1">
    <citation type="submission" date="2024-07" db="EMBL/GenBank/DDBJ databases">
        <title>Section-level genome sequencing and comparative genomics of Aspergillus sections Usti and Cavernicolus.</title>
        <authorList>
            <consortium name="Lawrence Berkeley National Laboratory"/>
            <person name="Nybo J.L."/>
            <person name="Vesth T.C."/>
            <person name="Theobald S."/>
            <person name="Frisvad J.C."/>
            <person name="Larsen T.O."/>
            <person name="Kjaerboelling I."/>
            <person name="Rothschild-Mancinelli K."/>
            <person name="Lyhne E.K."/>
            <person name="Kogle M.E."/>
            <person name="Barry K."/>
            <person name="Clum A."/>
            <person name="Na H."/>
            <person name="Ledsgaard L."/>
            <person name="Lin J."/>
            <person name="Lipzen A."/>
            <person name="Kuo A."/>
            <person name="Riley R."/>
            <person name="Mondo S."/>
            <person name="Labutti K."/>
            <person name="Haridas S."/>
            <person name="Pangalinan J."/>
            <person name="Salamov A.A."/>
            <person name="Simmons B.A."/>
            <person name="Magnuson J.K."/>
            <person name="Chen J."/>
            <person name="Drula E."/>
            <person name="Henrissat B."/>
            <person name="Wiebenga A."/>
            <person name="Lubbers R.J."/>
            <person name="Gomes A.C."/>
            <person name="Makela M.R."/>
            <person name="Stajich J."/>
            <person name="Grigoriev I.V."/>
            <person name="Mortensen U.H."/>
            <person name="De Vries R.P."/>
            <person name="Baker S.E."/>
            <person name="Andersen M.R."/>
        </authorList>
    </citation>
    <scope>NUCLEOTIDE SEQUENCE [LARGE SCALE GENOMIC DNA]</scope>
    <source>
        <strain evidence="2 3">CBS 209.92</strain>
    </source>
</reference>
<dbReference type="PANTHER" id="PTHR47260">
    <property type="entry name" value="UPF0644 PROTEIN PB2B4.06"/>
    <property type="match status" value="1"/>
</dbReference>